<keyword evidence="1" id="KW-0723">Serine/threonine-protein kinase</keyword>
<dbReference type="GO" id="GO:0004674">
    <property type="term" value="F:protein serine/threonine kinase activity"/>
    <property type="evidence" value="ECO:0007669"/>
    <property type="project" value="UniProtKB-KW"/>
</dbReference>
<dbReference type="GO" id="GO:0005524">
    <property type="term" value="F:ATP binding"/>
    <property type="evidence" value="ECO:0007669"/>
    <property type="project" value="UniProtKB-UniRule"/>
</dbReference>
<dbReference type="InterPro" id="IPR016024">
    <property type="entry name" value="ARM-type_fold"/>
</dbReference>
<dbReference type="VEuPathDB" id="TrichDB:TVAGG3_0947000"/>
<dbReference type="CDD" id="cd13999">
    <property type="entry name" value="STKc_MAP3K-like"/>
    <property type="match status" value="1"/>
</dbReference>
<dbReference type="PROSITE" id="PS00108">
    <property type="entry name" value="PROTEIN_KINASE_ST"/>
    <property type="match status" value="1"/>
</dbReference>
<keyword evidence="7" id="KW-0808">Transferase</keyword>
<dbReference type="InterPro" id="IPR001245">
    <property type="entry name" value="Ser-Thr/Tyr_kinase_cat_dom"/>
</dbReference>
<reference evidence="7" key="2">
    <citation type="journal article" date="2007" name="Science">
        <title>Draft genome sequence of the sexually transmitted pathogen Trichomonas vaginalis.</title>
        <authorList>
            <person name="Carlton J.M."/>
            <person name="Hirt R.P."/>
            <person name="Silva J.C."/>
            <person name="Delcher A.L."/>
            <person name="Schatz M."/>
            <person name="Zhao Q."/>
            <person name="Wortman J.R."/>
            <person name="Bidwell S.L."/>
            <person name="Alsmark U.C.M."/>
            <person name="Besteiro S."/>
            <person name="Sicheritz-Ponten T."/>
            <person name="Noel C.J."/>
            <person name="Dacks J.B."/>
            <person name="Foster P.G."/>
            <person name="Simillion C."/>
            <person name="Van de Peer Y."/>
            <person name="Miranda-Saavedra D."/>
            <person name="Barton G.J."/>
            <person name="Westrop G.D."/>
            <person name="Mueller S."/>
            <person name="Dessi D."/>
            <person name="Fiori P.L."/>
            <person name="Ren Q."/>
            <person name="Paulsen I."/>
            <person name="Zhang H."/>
            <person name="Bastida-Corcuera F.D."/>
            <person name="Simoes-Barbosa A."/>
            <person name="Brown M.T."/>
            <person name="Hayes R.D."/>
            <person name="Mukherjee M."/>
            <person name="Okumura C.Y."/>
            <person name="Schneider R."/>
            <person name="Smith A.J."/>
            <person name="Vanacova S."/>
            <person name="Villalvazo M."/>
            <person name="Haas B.J."/>
            <person name="Pertea M."/>
            <person name="Feldblyum T.V."/>
            <person name="Utterback T.R."/>
            <person name="Shu C.L."/>
            <person name="Osoegawa K."/>
            <person name="de Jong P.J."/>
            <person name="Hrdy I."/>
            <person name="Horvathova L."/>
            <person name="Zubacova Z."/>
            <person name="Dolezal P."/>
            <person name="Malik S.B."/>
            <person name="Logsdon J.M. Jr."/>
            <person name="Henze K."/>
            <person name="Gupta A."/>
            <person name="Wang C.C."/>
            <person name="Dunne R.L."/>
            <person name="Upcroft J.A."/>
            <person name="Upcroft P."/>
            <person name="White O."/>
            <person name="Salzberg S.L."/>
            <person name="Tang P."/>
            <person name="Chiu C.-H."/>
            <person name="Lee Y.-S."/>
            <person name="Embley T.M."/>
            <person name="Coombs G.H."/>
            <person name="Mottram J.C."/>
            <person name="Tachezy J."/>
            <person name="Fraser-Liggett C.M."/>
            <person name="Johnson P.J."/>
        </authorList>
    </citation>
    <scope>NUCLEOTIDE SEQUENCE [LARGE SCALE GENOMIC DNA]</scope>
    <source>
        <strain evidence="7">G3</strain>
    </source>
</reference>
<evidence type="ECO:0000256" key="3">
    <source>
        <dbReference type="ARBA" id="ARBA00022840"/>
    </source>
</evidence>
<dbReference type="Gene3D" id="3.30.200.20">
    <property type="entry name" value="Phosphorylase Kinase, domain 1"/>
    <property type="match status" value="1"/>
</dbReference>
<dbReference type="PANTHER" id="PTHR44329:SF214">
    <property type="entry name" value="PROTEIN KINASE DOMAIN-CONTAINING PROTEIN"/>
    <property type="match status" value="1"/>
</dbReference>
<evidence type="ECO:0000256" key="2">
    <source>
        <dbReference type="ARBA" id="ARBA00022741"/>
    </source>
</evidence>
<reference evidence="7" key="1">
    <citation type="submission" date="2006-10" db="EMBL/GenBank/DDBJ databases">
        <authorList>
            <person name="Amadeo P."/>
            <person name="Zhao Q."/>
            <person name="Wortman J."/>
            <person name="Fraser-Liggett C."/>
            <person name="Carlton J."/>
        </authorList>
    </citation>
    <scope>NUCLEOTIDE SEQUENCE</scope>
    <source>
        <strain evidence="7">G3</strain>
    </source>
</reference>
<dbReference type="Proteomes" id="UP000001542">
    <property type="component" value="Unassembled WGS sequence"/>
</dbReference>
<dbReference type="VEuPathDB" id="TrichDB:TVAG_484380"/>
<keyword evidence="8" id="KW-1185">Reference proteome</keyword>
<dbReference type="GO" id="GO:0005737">
    <property type="term" value="C:cytoplasm"/>
    <property type="evidence" value="ECO:0000318"/>
    <property type="project" value="GO_Central"/>
</dbReference>
<dbReference type="Gene3D" id="1.25.10.10">
    <property type="entry name" value="Leucine-rich Repeat Variant"/>
    <property type="match status" value="1"/>
</dbReference>
<gene>
    <name evidence="7" type="ORF">TVAG_484380</name>
</gene>
<dbReference type="PRINTS" id="PR00109">
    <property type="entry name" value="TYRKINASE"/>
</dbReference>
<evidence type="ECO:0000313" key="8">
    <source>
        <dbReference type="Proteomes" id="UP000001542"/>
    </source>
</evidence>
<dbReference type="InterPro" id="IPR051681">
    <property type="entry name" value="Ser/Thr_Kinases-Pseudokinases"/>
</dbReference>
<dbReference type="PROSITE" id="PS50011">
    <property type="entry name" value="PROTEIN_KINASE_DOM"/>
    <property type="match status" value="1"/>
</dbReference>
<feature type="binding site" evidence="4">
    <location>
        <position position="250"/>
    </location>
    <ligand>
        <name>ATP</name>
        <dbReference type="ChEBI" id="CHEBI:30616"/>
    </ligand>
</feature>
<proteinExistence type="predicted"/>
<dbReference type="InterPro" id="IPR011989">
    <property type="entry name" value="ARM-like"/>
</dbReference>
<dbReference type="GO" id="GO:0007165">
    <property type="term" value="P:signal transduction"/>
    <property type="evidence" value="ECO:0000318"/>
    <property type="project" value="GO_Central"/>
</dbReference>
<dbReference type="SMART" id="SM00220">
    <property type="entry name" value="S_TKc"/>
    <property type="match status" value="1"/>
</dbReference>
<dbReference type="Pfam" id="PF00069">
    <property type="entry name" value="Pkinase"/>
    <property type="match status" value="1"/>
</dbReference>
<dbReference type="InterPro" id="IPR017441">
    <property type="entry name" value="Protein_kinase_ATP_BS"/>
</dbReference>
<dbReference type="EMBL" id="DS114036">
    <property type="protein sequence ID" value="EAX91424.1"/>
    <property type="molecule type" value="Genomic_DNA"/>
</dbReference>
<dbReference type="eggNOG" id="KOG0192">
    <property type="taxonomic scope" value="Eukaryota"/>
</dbReference>
<keyword evidence="3 4" id="KW-0067">ATP-binding</keyword>
<evidence type="ECO:0000259" key="6">
    <source>
        <dbReference type="PROSITE" id="PS50011"/>
    </source>
</evidence>
<dbReference type="SMR" id="A2FUJ1"/>
<organism evidence="7 8">
    <name type="scientific">Trichomonas vaginalis (strain ATCC PRA-98 / G3)</name>
    <dbReference type="NCBI Taxonomy" id="412133"/>
    <lineage>
        <taxon>Eukaryota</taxon>
        <taxon>Metamonada</taxon>
        <taxon>Parabasalia</taxon>
        <taxon>Trichomonadida</taxon>
        <taxon>Trichomonadidae</taxon>
        <taxon>Trichomonas</taxon>
    </lineage>
</organism>
<feature type="domain" description="Protein kinase" evidence="6">
    <location>
        <begin position="221"/>
        <end position="481"/>
    </location>
</feature>
<dbReference type="OrthoDB" id="10258615at2759"/>
<dbReference type="STRING" id="5722.A2FUJ1"/>
<evidence type="ECO:0000256" key="1">
    <source>
        <dbReference type="ARBA" id="ARBA00022527"/>
    </source>
</evidence>
<evidence type="ECO:0000256" key="5">
    <source>
        <dbReference type="SAM" id="MobiDB-lite"/>
    </source>
</evidence>
<dbReference type="SUPFAM" id="SSF56112">
    <property type="entry name" value="Protein kinase-like (PK-like)"/>
    <property type="match status" value="1"/>
</dbReference>
<keyword evidence="2 4" id="KW-0547">Nucleotide-binding</keyword>
<dbReference type="InterPro" id="IPR008271">
    <property type="entry name" value="Ser/Thr_kinase_AS"/>
</dbReference>
<keyword evidence="7" id="KW-0418">Kinase</keyword>
<dbReference type="GO" id="GO:0004672">
    <property type="term" value="F:protein kinase activity"/>
    <property type="evidence" value="ECO:0000318"/>
    <property type="project" value="GO_Central"/>
</dbReference>
<dbReference type="PROSITE" id="PS00107">
    <property type="entry name" value="PROTEIN_KINASE_ATP"/>
    <property type="match status" value="1"/>
</dbReference>
<name>A2FUJ1_TRIV3</name>
<sequence>MSEMTQQALITALINKGNDLITLAKGAFIFRASVAYVVQQVHQFLTSIKGISSTTWSATQIQALRQVQELFNHFASLLSHLANDKWIQPALNWPADYVHKYIDGFRQSLLTLIPQFGLATSIIQFDEQQEQVNKRADLKNLKQSLQEIMAKIDTSDAVGVQQQIETKLAEVKRLLPQESSTRRRNNQRRPSCNGFPVAQMQKRVEELLGQFKNINIPLEDIRMDSQIGAGGFGTVFKATRLSTGEVVAVKELRRDRLTMSSWASLYAEVETMASVRHQFVLELVGAHITQPYRIITRFCPGKSLFDRLHRLGPNGVPLTANELTKIAYQVALGMSHLHSMNIVHRDLKTLNILLDEYNDGFVADFGLSGIMKDNQELVGGVGTPHYTAPEVLMHSRYGPKVDTFSYGVVLWEMLMRKVPYAEMSQVQIYEHVVTRGWRLPIPNDTPDGMKKLITRCWNKNPNDRPNFDEIIDLFENGEIYFPGTDIAQNDTGKSPKCSISFSVIKKTHHCPPLDFDYVEQILKDPSNAMFTSVSYFIANKYDDKIRNWLRTMKIVPNLVGCQSNLDSILLLASVALDESEFEKFLSNGGLEMFHACVETPKGTSMSAAVKFGLKVPVNQLVKLQPYLPKIVGFLSPNGGSTNEHIIQFLTRFDSEVLSDFWSKIGPALIQISADVEDQEAFNAIAVLLKPCCQTMNPTQMRCFYHLLCEKFIVPPAFVQTLIQANDGQFRSDLIFCILKATELSNISNILIKFLQDCLKNDPDVFKKLIKIPDLFSTLEDLIQKEHDRGALFVLFCICNIDEVREKLADSSLINTILQMKEHVVQRLQIFTILCLSEKYCKKTKHMDGIIQLLVTALSDKNHVNAAVRLIGALSSHPAGVPVLTDNGVLELFAQLFLSSASGDTTTNHTIMRNVAENGGEIPQVSLIVSCLMQDFVNDVVHRCEIMETAVSLVHTVPNCVQEHDLLKIVLPQVAISDQPRLVYLSLKLLSVSDTTKLKSFYQQILRAICIVLETPKLMYPEIIEVALQTVRAIGEQFNLAEFIEKAKLVDFVNHVVSLMPENDVTGNRLIILARNLGQPENSILS</sequence>
<dbReference type="InterPro" id="IPR011009">
    <property type="entry name" value="Kinase-like_dom_sf"/>
</dbReference>
<dbReference type="Gene3D" id="1.10.510.10">
    <property type="entry name" value="Transferase(Phosphotransferase) domain 1"/>
    <property type="match status" value="1"/>
</dbReference>
<dbReference type="InterPro" id="IPR000719">
    <property type="entry name" value="Prot_kinase_dom"/>
</dbReference>
<dbReference type="InParanoid" id="A2FUJ1"/>
<dbReference type="KEGG" id="tva:4749117"/>
<feature type="region of interest" description="Disordered" evidence="5">
    <location>
        <begin position="175"/>
        <end position="194"/>
    </location>
</feature>
<dbReference type="SUPFAM" id="SSF48371">
    <property type="entry name" value="ARM repeat"/>
    <property type="match status" value="1"/>
</dbReference>
<dbReference type="RefSeq" id="XP_001304354.1">
    <property type="nucleotide sequence ID" value="XM_001304353.1"/>
</dbReference>
<evidence type="ECO:0000256" key="4">
    <source>
        <dbReference type="PROSITE-ProRule" id="PRU10141"/>
    </source>
</evidence>
<evidence type="ECO:0000313" key="7">
    <source>
        <dbReference type="EMBL" id="EAX91424.1"/>
    </source>
</evidence>
<dbReference type="AlphaFoldDB" id="A2FUJ1"/>
<accession>A2FUJ1</accession>
<dbReference type="PANTHER" id="PTHR44329">
    <property type="entry name" value="SERINE/THREONINE-PROTEIN KINASE TNNI3K-RELATED"/>
    <property type="match status" value="1"/>
</dbReference>
<protein>
    <submittedName>
        <fullName evidence="7">TKL family protein kinase</fullName>
    </submittedName>
</protein>